<sequence>MIIAISPPRAPEPSKDSPAIFSRWVKNDAAEERMGSIPSSASATVVDMASSPSTSSAQS</sequence>
<feature type="compositionally biased region" description="Low complexity" evidence="1">
    <location>
        <begin position="50"/>
        <end position="59"/>
    </location>
</feature>
<evidence type="ECO:0000256" key="1">
    <source>
        <dbReference type="SAM" id="MobiDB-lite"/>
    </source>
</evidence>
<protein>
    <submittedName>
        <fullName evidence="2">Uncharacterized protein</fullName>
    </submittedName>
</protein>
<comment type="caution">
    <text evidence="2">The sequence shown here is derived from an EMBL/GenBank/DDBJ whole genome shotgun (WGS) entry which is preliminary data.</text>
</comment>
<keyword evidence="3" id="KW-1185">Reference proteome</keyword>
<dbReference type="EMBL" id="JAFFZS010000005">
    <property type="protein sequence ID" value="MBN0044194.1"/>
    <property type="molecule type" value="Genomic_DNA"/>
</dbReference>
<evidence type="ECO:0000313" key="3">
    <source>
        <dbReference type="Proteomes" id="UP000788262"/>
    </source>
</evidence>
<dbReference type="Proteomes" id="UP000788262">
    <property type="component" value="Unassembled WGS sequence"/>
</dbReference>
<name>A0ABS2VMB6_STRAS</name>
<evidence type="ECO:0000313" key="2">
    <source>
        <dbReference type="EMBL" id="MBN0044194.1"/>
    </source>
</evidence>
<dbReference type="RefSeq" id="WP_205382437.1">
    <property type="nucleotide sequence ID" value="NZ_JAFFZS010000005.1"/>
</dbReference>
<proteinExistence type="predicted"/>
<reference evidence="2 3" key="1">
    <citation type="submission" date="2021-02" db="EMBL/GenBank/DDBJ databases">
        <title>Whole genome sequencing of Streptomyces actuosus VRA1.</title>
        <authorList>
            <person name="Sen G."/>
            <person name="Sen A."/>
        </authorList>
    </citation>
    <scope>NUCLEOTIDE SEQUENCE [LARGE SCALE GENOMIC DNA]</scope>
    <source>
        <strain evidence="2 3">VRA1</strain>
    </source>
</reference>
<gene>
    <name evidence="2" type="ORF">JS756_08745</name>
</gene>
<organism evidence="2 3">
    <name type="scientific">Streptomyces actuosus</name>
    <dbReference type="NCBI Taxonomy" id="1885"/>
    <lineage>
        <taxon>Bacteria</taxon>
        <taxon>Bacillati</taxon>
        <taxon>Actinomycetota</taxon>
        <taxon>Actinomycetes</taxon>
        <taxon>Kitasatosporales</taxon>
        <taxon>Streptomycetaceae</taxon>
        <taxon>Streptomyces</taxon>
    </lineage>
</organism>
<feature type="region of interest" description="Disordered" evidence="1">
    <location>
        <begin position="32"/>
        <end position="59"/>
    </location>
</feature>
<accession>A0ABS2VMB6</accession>